<protein>
    <submittedName>
        <fullName evidence="1">Uncharacterized protein</fullName>
    </submittedName>
</protein>
<dbReference type="AlphaFoldDB" id="A0A0A8ZS49"/>
<evidence type="ECO:0000313" key="1">
    <source>
        <dbReference type="EMBL" id="JAD37637.1"/>
    </source>
</evidence>
<proteinExistence type="predicted"/>
<accession>A0A0A8ZS49</accession>
<organism evidence="1">
    <name type="scientific">Arundo donax</name>
    <name type="common">Giant reed</name>
    <name type="synonym">Donax arundinaceus</name>
    <dbReference type="NCBI Taxonomy" id="35708"/>
    <lineage>
        <taxon>Eukaryota</taxon>
        <taxon>Viridiplantae</taxon>
        <taxon>Streptophyta</taxon>
        <taxon>Embryophyta</taxon>
        <taxon>Tracheophyta</taxon>
        <taxon>Spermatophyta</taxon>
        <taxon>Magnoliopsida</taxon>
        <taxon>Liliopsida</taxon>
        <taxon>Poales</taxon>
        <taxon>Poaceae</taxon>
        <taxon>PACMAD clade</taxon>
        <taxon>Arundinoideae</taxon>
        <taxon>Arundineae</taxon>
        <taxon>Arundo</taxon>
    </lineage>
</organism>
<sequence length="85" mass="9247">MPQGSHCPTLGLLSKSMDKHAPMQTLCMCLHDHPVTHPHPPDSTQAHQADFRNLQLCVSSISGMNCTISTPKSFKQGNCFLKGST</sequence>
<name>A0A0A8ZS49_ARUDO</name>
<dbReference type="EMBL" id="GBRH01260258">
    <property type="protein sequence ID" value="JAD37637.1"/>
    <property type="molecule type" value="Transcribed_RNA"/>
</dbReference>
<reference evidence="1" key="1">
    <citation type="submission" date="2014-09" db="EMBL/GenBank/DDBJ databases">
        <authorList>
            <person name="Magalhaes I.L.F."/>
            <person name="Oliveira U."/>
            <person name="Santos F.R."/>
            <person name="Vidigal T.H.D.A."/>
            <person name="Brescovit A.D."/>
            <person name="Santos A.J."/>
        </authorList>
    </citation>
    <scope>NUCLEOTIDE SEQUENCE</scope>
    <source>
        <tissue evidence="1">Shoot tissue taken approximately 20 cm above the soil surface</tissue>
    </source>
</reference>
<reference evidence="1" key="2">
    <citation type="journal article" date="2015" name="Data Brief">
        <title>Shoot transcriptome of the giant reed, Arundo donax.</title>
        <authorList>
            <person name="Barrero R.A."/>
            <person name="Guerrero F.D."/>
            <person name="Moolhuijzen P."/>
            <person name="Goolsby J.A."/>
            <person name="Tidwell J."/>
            <person name="Bellgard S.E."/>
            <person name="Bellgard M.I."/>
        </authorList>
    </citation>
    <scope>NUCLEOTIDE SEQUENCE</scope>
    <source>
        <tissue evidence="1">Shoot tissue taken approximately 20 cm above the soil surface</tissue>
    </source>
</reference>